<dbReference type="Proteomes" id="UP000761534">
    <property type="component" value="Unassembled WGS sequence"/>
</dbReference>
<feature type="region of interest" description="Disordered" evidence="1">
    <location>
        <begin position="1"/>
        <end position="20"/>
    </location>
</feature>
<keyword evidence="3" id="KW-1185">Reference proteome</keyword>
<evidence type="ECO:0000313" key="3">
    <source>
        <dbReference type="Proteomes" id="UP000761534"/>
    </source>
</evidence>
<gene>
    <name evidence="2" type="ORF">TRICI_003344</name>
</gene>
<evidence type="ECO:0000256" key="1">
    <source>
        <dbReference type="SAM" id="MobiDB-lite"/>
    </source>
</evidence>
<dbReference type="EMBL" id="SWFS01000246">
    <property type="protein sequence ID" value="KAA8912801.1"/>
    <property type="molecule type" value="Genomic_DNA"/>
</dbReference>
<protein>
    <submittedName>
        <fullName evidence="2">Uncharacterized protein</fullName>
    </submittedName>
</protein>
<proteinExistence type="predicted"/>
<accession>A0A642V429</accession>
<sequence length="602" mass="68288">MVKQKKGQKNKNKSKSKSKGKKDVCYSEVVWLLDEQLSRVFEGMEPQSSWRELYFRLIDAVVKIVVKKEDLSSEGELEQYVATHVDKDAVFEGKKLSANYILKKLENYVKETYPARLKEFVKMWIDPAGYSMEGFAMVLDPFSENLAELHEWLVDGAVKEGHGIKFDELQGVYNPNDADTRDAQELVDVLRANGVCTETNIQLEANPLAMVGQLFRLNGLFKTYSHLKRRQRALKNLRDPVDSNPLSDFFSLANGRDGYDLFIPEEGVFGHNKSGSTDVKRLEGPIDEEINWIVAIVPDRQGAYYRARKVDRLKEEVAADPETFERKHLPEAINGDEMDAKFFACYHYEIGSGDNMTIKTADEWDCEVEFSQLGKLAFFELLDEIPQFAGADILHDLKRQVYTRPSHESERKIYHNSDRFFDEFATLLKDQYGTDAMYVFGDGTDNPHPSTEKTMILQAWISGLQTRGLKASFVNDKGISLVCSTCIYPTIERRDSRGKTSQHYCANPNCGKQGRECVCACECADDDCKQPGEPKACVTRHCPTGGCESITGSPQWDNKAHYISSNLIYLTINLLLGKERPQAFTHHEAPLTARDIAVTIMH</sequence>
<reference evidence="2" key="1">
    <citation type="journal article" date="2019" name="G3 (Bethesda)">
        <title>Genome Assemblies of Two Rare Opportunistic Yeast Pathogens: Diutina rugosa (syn. Candida rugosa) and Trichomonascus ciferrii (syn. Candida ciferrii).</title>
        <authorList>
            <person name="Mixao V."/>
            <person name="Saus E."/>
            <person name="Hansen A.P."/>
            <person name="Lass-Florl C."/>
            <person name="Gabaldon T."/>
        </authorList>
    </citation>
    <scope>NUCLEOTIDE SEQUENCE</scope>
    <source>
        <strain evidence="2">CBS 4856</strain>
    </source>
</reference>
<comment type="caution">
    <text evidence="2">The sequence shown here is derived from an EMBL/GenBank/DDBJ whole genome shotgun (WGS) entry which is preliminary data.</text>
</comment>
<dbReference type="VEuPathDB" id="FungiDB:TRICI_003344"/>
<name>A0A642V429_9ASCO</name>
<evidence type="ECO:0000313" key="2">
    <source>
        <dbReference type="EMBL" id="KAA8912801.1"/>
    </source>
</evidence>
<organism evidence="2 3">
    <name type="scientific">Trichomonascus ciferrii</name>
    <dbReference type="NCBI Taxonomy" id="44093"/>
    <lineage>
        <taxon>Eukaryota</taxon>
        <taxon>Fungi</taxon>
        <taxon>Dikarya</taxon>
        <taxon>Ascomycota</taxon>
        <taxon>Saccharomycotina</taxon>
        <taxon>Dipodascomycetes</taxon>
        <taxon>Dipodascales</taxon>
        <taxon>Trichomonascaceae</taxon>
        <taxon>Trichomonascus</taxon>
        <taxon>Trichomonascus ciferrii complex</taxon>
    </lineage>
</organism>
<dbReference type="AlphaFoldDB" id="A0A642V429"/>